<dbReference type="AlphaFoldDB" id="A0A915D7N0"/>
<protein>
    <submittedName>
        <fullName evidence="3">Uncharacterized protein</fullName>
    </submittedName>
</protein>
<feature type="compositionally biased region" description="Polar residues" evidence="1">
    <location>
        <begin position="86"/>
        <end position="96"/>
    </location>
</feature>
<dbReference type="WBParaSite" id="jg16408">
    <property type="protein sequence ID" value="jg16408"/>
    <property type="gene ID" value="jg16408"/>
</dbReference>
<evidence type="ECO:0000313" key="3">
    <source>
        <dbReference type="WBParaSite" id="jg16408"/>
    </source>
</evidence>
<sequence length="96" mass="10852">MVVEMAIGTITMVEMEIMAVIMEITTETLLRLTMAMDITLGIVNSNKVDTVQMARTTTTTIIVKEIMAEEEDHQEEVQRKKKSHIQLKSIQTDGKI</sequence>
<name>A0A915D7N0_9BILA</name>
<dbReference type="Proteomes" id="UP000887574">
    <property type="component" value="Unplaced"/>
</dbReference>
<evidence type="ECO:0000313" key="2">
    <source>
        <dbReference type="Proteomes" id="UP000887574"/>
    </source>
</evidence>
<keyword evidence="2" id="KW-1185">Reference proteome</keyword>
<proteinExistence type="predicted"/>
<accession>A0A915D7N0</accession>
<reference evidence="3" key="1">
    <citation type="submission" date="2022-11" db="UniProtKB">
        <authorList>
            <consortium name="WormBaseParasite"/>
        </authorList>
    </citation>
    <scope>IDENTIFICATION</scope>
</reference>
<feature type="region of interest" description="Disordered" evidence="1">
    <location>
        <begin position="74"/>
        <end position="96"/>
    </location>
</feature>
<evidence type="ECO:0000256" key="1">
    <source>
        <dbReference type="SAM" id="MobiDB-lite"/>
    </source>
</evidence>
<organism evidence="2 3">
    <name type="scientific">Ditylenchus dipsaci</name>
    <dbReference type="NCBI Taxonomy" id="166011"/>
    <lineage>
        <taxon>Eukaryota</taxon>
        <taxon>Metazoa</taxon>
        <taxon>Ecdysozoa</taxon>
        <taxon>Nematoda</taxon>
        <taxon>Chromadorea</taxon>
        <taxon>Rhabditida</taxon>
        <taxon>Tylenchina</taxon>
        <taxon>Tylenchomorpha</taxon>
        <taxon>Sphaerularioidea</taxon>
        <taxon>Anguinidae</taxon>
        <taxon>Anguininae</taxon>
        <taxon>Ditylenchus</taxon>
    </lineage>
</organism>